<evidence type="ECO:0000256" key="1">
    <source>
        <dbReference type="SAM" id="MobiDB-lite"/>
    </source>
</evidence>
<keyword evidence="3" id="KW-1185">Reference proteome</keyword>
<sequence length="276" mass="30968">MPWNSHREHPQRNSWKEESDTAGIHRDISTIRPDSSEDDYPASLRSVYEEGSKASNANLAYKEDSASVELRSRCLPALATHPSLQSPGNELARHPMVTRPQTPSQNYDQDDDYLLSLRDAWDQPDEGKRREDIDERQRNAEPYQQASVYVSQREGPEKKVPKIEPLPVMSSAEDIIQSKTNECIDVLTSLSELAKLTSEMEGEHVVNYSGLKKSDSAQVFDPRRSGSHSAPPNIRTEQEVDNGSSSSRLPVTRNVEENDLFDDLGSLTAEYNAANI</sequence>
<feature type="compositionally biased region" description="Basic and acidic residues" evidence="1">
    <location>
        <begin position="1"/>
        <end position="29"/>
    </location>
</feature>
<reference evidence="2 3" key="1">
    <citation type="submission" date="2024-08" db="EMBL/GenBank/DDBJ databases">
        <title>Gnathostoma spinigerum genome.</title>
        <authorList>
            <person name="Gonzalez-Bertolin B."/>
            <person name="Monzon S."/>
            <person name="Zaballos A."/>
            <person name="Jimenez P."/>
            <person name="Dekumyoy P."/>
            <person name="Varona S."/>
            <person name="Cuesta I."/>
            <person name="Sumanam S."/>
            <person name="Adisakwattana P."/>
            <person name="Gasser R.B."/>
            <person name="Hernandez-Gonzalez A."/>
            <person name="Young N.D."/>
            <person name="Perteguer M.J."/>
        </authorList>
    </citation>
    <scope>NUCLEOTIDE SEQUENCE [LARGE SCALE GENOMIC DNA]</scope>
    <source>
        <strain evidence="2">AL3</strain>
        <tissue evidence="2">Liver</tissue>
    </source>
</reference>
<feature type="region of interest" description="Disordered" evidence="1">
    <location>
        <begin position="207"/>
        <end position="264"/>
    </location>
</feature>
<feature type="compositionally biased region" description="Basic and acidic residues" evidence="1">
    <location>
        <begin position="119"/>
        <end position="139"/>
    </location>
</feature>
<dbReference type="Proteomes" id="UP001608902">
    <property type="component" value="Unassembled WGS sequence"/>
</dbReference>
<feature type="region of interest" description="Disordered" evidence="1">
    <location>
        <begin position="79"/>
        <end position="158"/>
    </location>
</feature>
<evidence type="ECO:0000313" key="2">
    <source>
        <dbReference type="EMBL" id="MFH4979614.1"/>
    </source>
</evidence>
<gene>
    <name evidence="2" type="ORF">AB6A40_006323</name>
</gene>
<organism evidence="2 3">
    <name type="scientific">Gnathostoma spinigerum</name>
    <dbReference type="NCBI Taxonomy" id="75299"/>
    <lineage>
        <taxon>Eukaryota</taxon>
        <taxon>Metazoa</taxon>
        <taxon>Ecdysozoa</taxon>
        <taxon>Nematoda</taxon>
        <taxon>Chromadorea</taxon>
        <taxon>Rhabditida</taxon>
        <taxon>Spirurina</taxon>
        <taxon>Gnathostomatomorpha</taxon>
        <taxon>Gnathostomatoidea</taxon>
        <taxon>Gnathostomatidae</taxon>
        <taxon>Gnathostoma</taxon>
    </lineage>
</organism>
<name>A0ABD6EN98_9BILA</name>
<dbReference type="AlphaFoldDB" id="A0ABD6EN98"/>
<dbReference type="EMBL" id="JBGFUD010004415">
    <property type="protein sequence ID" value="MFH4979614.1"/>
    <property type="molecule type" value="Genomic_DNA"/>
</dbReference>
<accession>A0ABD6EN98</accession>
<proteinExistence type="predicted"/>
<comment type="caution">
    <text evidence="2">The sequence shown here is derived from an EMBL/GenBank/DDBJ whole genome shotgun (WGS) entry which is preliminary data.</text>
</comment>
<feature type="region of interest" description="Disordered" evidence="1">
    <location>
        <begin position="1"/>
        <end position="44"/>
    </location>
</feature>
<protein>
    <submittedName>
        <fullName evidence="2">Uncharacterized protein</fullName>
    </submittedName>
</protein>
<evidence type="ECO:0000313" key="3">
    <source>
        <dbReference type="Proteomes" id="UP001608902"/>
    </source>
</evidence>